<feature type="signal peptide" evidence="2">
    <location>
        <begin position="1"/>
        <end position="17"/>
    </location>
</feature>
<dbReference type="Pfam" id="PF00722">
    <property type="entry name" value="Glyco_hydro_16"/>
    <property type="match status" value="1"/>
</dbReference>
<feature type="chain" id="PRO_5045193276" evidence="2">
    <location>
        <begin position="18"/>
        <end position="450"/>
    </location>
</feature>
<organism evidence="4 5">
    <name type="scientific">Aplysia californica</name>
    <name type="common">California sea hare</name>
    <dbReference type="NCBI Taxonomy" id="6500"/>
    <lineage>
        <taxon>Eukaryota</taxon>
        <taxon>Metazoa</taxon>
        <taxon>Spiralia</taxon>
        <taxon>Lophotrochozoa</taxon>
        <taxon>Mollusca</taxon>
        <taxon>Gastropoda</taxon>
        <taxon>Heterobranchia</taxon>
        <taxon>Euthyneura</taxon>
        <taxon>Tectipleura</taxon>
        <taxon>Aplysiida</taxon>
        <taxon>Aplysioidea</taxon>
        <taxon>Aplysiidae</taxon>
        <taxon>Aplysia</taxon>
    </lineage>
</organism>
<proteinExistence type="inferred from homology"/>
<evidence type="ECO:0000256" key="2">
    <source>
        <dbReference type="SAM" id="SignalP"/>
    </source>
</evidence>
<dbReference type="CDD" id="cd08024">
    <property type="entry name" value="GH16_CCF"/>
    <property type="match status" value="1"/>
</dbReference>
<evidence type="ECO:0000313" key="5">
    <source>
        <dbReference type="RefSeq" id="XP_012945130.1"/>
    </source>
</evidence>
<evidence type="ECO:0000256" key="1">
    <source>
        <dbReference type="ARBA" id="ARBA00006865"/>
    </source>
</evidence>
<protein>
    <submittedName>
        <fullName evidence="5">Beta-1,3-glucan-binding protein</fullName>
    </submittedName>
</protein>
<dbReference type="SUPFAM" id="SSF49899">
    <property type="entry name" value="Concanavalin A-like lectins/glucanases"/>
    <property type="match status" value="1"/>
</dbReference>
<dbReference type="Proteomes" id="UP000694888">
    <property type="component" value="Unplaced"/>
</dbReference>
<dbReference type="PANTHER" id="PTHR10963">
    <property type="entry name" value="GLYCOSYL HYDROLASE-RELATED"/>
    <property type="match status" value="1"/>
</dbReference>
<accession>A0ABM1ACL4</accession>
<dbReference type="RefSeq" id="XP_012945130.1">
    <property type="nucleotide sequence ID" value="XM_013089676.2"/>
</dbReference>
<reference evidence="5" key="1">
    <citation type="submission" date="2025-08" db="UniProtKB">
        <authorList>
            <consortium name="RefSeq"/>
        </authorList>
    </citation>
    <scope>IDENTIFICATION</scope>
</reference>
<feature type="domain" description="GH16" evidence="3">
    <location>
        <begin position="179"/>
        <end position="450"/>
    </location>
</feature>
<dbReference type="Gene3D" id="2.60.120.200">
    <property type="match status" value="1"/>
</dbReference>
<dbReference type="InterPro" id="IPR013320">
    <property type="entry name" value="ConA-like_dom_sf"/>
</dbReference>
<evidence type="ECO:0000259" key="3">
    <source>
        <dbReference type="PROSITE" id="PS51762"/>
    </source>
</evidence>
<name>A0ABM1ACL4_APLCA</name>
<sequence>MLRIVTLTLLLLCSVEGASRVLVEMGYVGDSIKLSLQLSGSDAPTARDVTFYYFINGRESTGKAAPVGDDWRYELTLAEKTGRFLVSAFAMYTDVAGLLHTTAIAREDATFHSGVSQRMTAPEIPSRQIRGAVIFRDDFNSFDRNKWTHEVSMYGGYNGEFQVYTNDPKNVFAHNGLLYIQPTLTIEDHRFNAQTLHTGVMDMKAMYGTCTNSDQYGCRREGKNGILPPVMSGRINSIASMKYGTVEIRAKIPLGDWLWPTIWLWPKDSKYGGWPKSGEIDIMESRGNQGPMGIKEITSTLHWGPSPNQNRYSKTHGARQAANWHSSFHTWKLEWTPTHIRTTCDNQEVLRVDPGSSFWSYGGFGGNNIWSSGGKMAPFDQEFHMILNVAVGGTNGYFPDGTYNGKNKPWTNNSPQAMEQFWNDHNNWHKTWNGHNSALIIDYVEFKSLH</sequence>
<keyword evidence="4" id="KW-1185">Reference proteome</keyword>
<dbReference type="InterPro" id="IPR050546">
    <property type="entry name" value="Glycosyl_Hydrlase_16"/>
</dbReference>
<comment type="similarity">
    <text evidence="1">Belongs to the glycosyl hydrolase 16 family.</text>
</comment>
<dbReference type="PROSITE" id="PS51762">
    <property type="entry name" value="GH16_2"/>
    <property type="match status" value="1"/>
</dbReference>
<dbReference type="GeneID" id="101850763"/>
<gene>
    <name evidence="5" type="primary">LOC101850763</name>
</gene>
<evidence type="ECO:0000313" key="4">
    <source>
        <dbReference type="Proteomes" id="UP000694888"/>
    </source>
</evidence>
<keyword evidence="2" id="KW-0732">Signal</keyword>
<dbReference type="InterPro" id="IPR000757">
    <property type="entry name" value="Beta-glucanase-like"/>
</dbReference>
<dbReference type="PANTHER" id="PTHR10963:SF55">
    <property type="entry name" value="GLYCOSIDE HYDROLASE FAMILY 16 PROTEIN"/>
    <property type="match status" value="1"/>
</dbReference>